<dbReference type="AlphaFoldDB" id="A0A9P8LAD9"/>
<comment type="caution">
    <text evidence="2">The sequence shown here is derived from an EMBL/GenBank/DDBJ whole genome shotgun (WGS) entry which is preliminary data.</text>
</comment>
<evidence type="ECO:0000313" key="3">
    <source>
        <dbReference type="Proteomes" id="UP000750711"/>
    </source>
</evidence>
<proteinExistence type="predicted"/>
<name>A0A9P8LAD9_9PEZI</name>
<keyword evidence="3" id="KW-1185">Reference proteome</keyword>
<accession>A0A9P8LAD9</accession>
<sequence>MGRPRRKKEDPPSQPLDTYHNSGNGDNGIAPLSNGNGNLTAFAQEKPQSQIYITTTEIPTSTASPSDSISISTTISQYETPSYDQFRGCVYGDPAMLISDISYDHVPLNILQNNPDKVPP</sequence>
<feature type="region of interest" description="Disordered" evidence="1">
    <location>
        <begin position="1"/>
        <end position="40"/>
    </location>
</feature>
<dbReference type="Proteomes" id="UP000750711">
    <property type="component" value="Unassembled WGS sequence"/>
</dbReference>
<gene>
    <name evidence="2" type="ORF">GP486_004763</name>
</gene>
<dbReference type="EMBL" id="JAGHQM010000803">
    <property type="protein sequence ID" value="KAH0558584.1"/>
    <property type="molecule type" value="Genomic_DNA"/>
</dbReference>
<protein>
    <submittedName>
        <fullName evidence="2">Uncharacterized protein</fullName>
    </submittedName>
</protein>
<feature type="compositionally biased region" description="Polar residues" evidence="1">
    <location>
        <begin position="15"/>
        <end position="24"/>
    </location>
</feature>
<evidence type="ECO:0000256" key="1">
    <source>
        <dbReference type="SAM" id="MobiDB-lite"/>
    </source>
</evidence>
<evidence type="ECO:0000313" key="2">
    <source>
        <dbReference type="EMBL" id="KAH0558584.1"/>
    </source>
</evidence>
<organism evidence="2 3">
    <name type="scientific">Trichoglossum hirsutum</name>
    <dbReference type="NCBI Taxonomy" id="265104"/>
    <lineage>
        <taxon>Eukaryota</taxon>
        <taxon>Fungi</taxon>
        <taxon>Dikarya</taxon>
        <taxon>Ascomycota</taxon>
        <taxon>Pezizomycotina</taxon>
        <taxon>Geoglossomycetes</taxon>
        <taxon>Geoglossales</taxon>
        <taxon>Geoglossaceae</taxon>
        <taxon>Trichoglossum</taxon>
    </lineage>
</organism>
<reference evidence="2" key="1">
    <citation type="submission" date="2021-03" db="EMBL/GenBank/DDBJ databases">
        <title>Comparative genomics and phylogenomic investigation of the class Geoglossomycetes provide insights into ecological specialization and systematics.</title>
        <authorList>
            <person name="Melie T."/>
            <person name="Pirro S."/>
            <person name="Miller A.N."/>
            <person name="Quandt A."/>
        </authorList>
    </citation>
    <scope>NUCLEOTIDE SEQUENCE</scope>
    <source>
        <strain evidence="2">CAQ_001_2017</strain>
    </source>
</reference>